<feature type="compositionally biased region" description="Low complexity" evidence="1">
    <location>
        <begin position="15"/>
        <end position="42"/>
    </location>
</feature>
<accession>A0A9P9EIQ1</accession>
<feature type="region of interest" description="Disordered" evidence="1">
    <location>
        <begin position="15"/>
        <end position="108"/>
    </location>
</feature>
<feature type="compositionally biased region" description="Low complexity" evidence="1">
    <location>
        <begin position="75"/>
        <end position="84"/>
    </location>
</feature>
<protein>
    <submittedName>
        <fullName evidence="2">Uncharacterized protein</fullName>
    </submittedName>
</protein>
<evidence type="ECO:0000313" key="3">
    <source>
        <dbReference type="Proteomes" id="UP000700596"/>
    </source>
</evidence>
<feature type="compositionally biased region" description="Basic and acidic residues" evidence="1">
    <location>
        <begin position="53"/>
        <end position="65"/>
    </location>
</feature>
<organism evidence="2 3">
    <name type="scientific">Dendryphion nanum</name>
    <dbReference type="NCBI Taxonomy" id="256645"/>
    <lineage>
        <taxon>Eukaryota</taxon>
        <taxon>Fungi</taxon>
        <taxon>Dikarya</taxon>
        <taxon>Ascomycota</taxon>
        <taxon>Pezizomycotina</taxon>
        <taxon>Dothideomycetes</taxon>
        <taxon>Pleosporomycetidae</taxon>
        <taxon>Pleosporales</taxon>
        <taxon>Torulaceae</taxon>
        <taxon>Dendryphion</taxon>
    </lineage>
</organism>
<comment type="caution">
    <text evidence="2">The sequence shown here is derived from an EMBL/GenBank/DDBJ whole genome shotgun (WGS) entry which is preliminary data.</text>
</comment>
<dbReference type="AlphaFoldDB" id="A0A9P9EIQ1"/>
<reference evidence="2" key="1">
    <citation type="journal article" date="2021" name="Nat. Commun.">
        <title>Genetic determinants of endophytism in the Arabidopsis root mycobiome.</title>
        <authorList>
            <person name="Mesny F."/>
            <person name="Miyauchi S."/>
            <person name="Thiergart T."/>
            <person name="Pickel B."/>
            <person name="Atanasova L."/>
            <person name="Karlsson M."/>
            <person name="Huettel B."/>
            <person name="Barry K.W."/>
            <person name="Haridas S."/>
            <person name="Chen C."/>
            <person name="Bauer D."/>
            <person name="Andreopoulos W."/>
            <person name="Pangilinan J."/>
            <person name="LaButti K."/>
            <person name="Riley R."/>
            <person name="Lipzen A."/>
            <person name="Clum A."/>
            <person name="Drula E."/>
            <person name="Henrissat B."/>
            <person name="Kohler A."/>
            <person name="Grigoriev I.V."/>
            <person name="Martin F.M."/>
            <person name="Hacquard S."/>
        </authorList>
    </citation>
    <scope>NUCLEOTIDE SEQUENCE</scope>
    <source>
        <strain evidence="2">MPI-CAGE-CH-0243</strain>
    </source>
</reference>
<evidence type="ECO:0000256" key="1">
    <source>
        <dbReference type="SAM" id="MobiDB-lite"/>
    </source>
</evidence>
<evidence type="ECO:0000313" key="2">
    <source>
        <dbReference type="EMBL" id="KAH7138187.1"/>
    </source>
</evidence>
<proteinExistence type="predicted"/>
<keyword evidence="3" id="KW-1185">Reference proteome</keyword>
<dbReference type="Proteomes" id="UP000700596">
    <property type="component" value="Unassembled WGS sequence"/>
</dbReference>
<gene>
    <name evidence="2" type="ORF">B0J11DRAFT_8927</name>
</gene>
<name>A0A9P9EIQ1_9PLEO</name>
<dbReference type="EMBL" id="JAGMWT010000001">
    <property type="protein sequence ID" value="KAH7138187.1"/>
    <property type="molecule type" value="Genomic_DNA"/>
</dbReference>
<sequence>MPLLRTLTIKIKTKLSNTSLSLSSTSSPTSVSSPSPSSSSSPSSPPQSPRSFEVLRMRRVVDKGDGMVQQERSDSFGSTSGSGSRNVSVAEVKDRRRSRFREELGEEV</sequence>